<dbReference type="EMBL" id="WSEK01000004">
    <property type="protein sequence ID" value="MVQ49099.1"/>
    <property type="molecule type" value="Genomic_DNA"/>
</dbReference>
<dbReference type="AlphaFoldDB" id="A0A6L6XPA1"/>
<reference evidence="1 2" key="1">
    <citation type="submission" date="2019-12" db="EMBL/GenBank/DDBJ databases">
        <authorList>
            <person name="Huq M.A."/>
        </authorList>
    </citation>
    <scope>NUCLEOTIDE SEQUENCE [LARGE SCALE GENOMIC DNA]</scope>
    <source>
        <strain evidence="1 2">MAH-18</strain>
    </source>
</reference>
<dbReference type="Proteomes" id="UP000473525">
    <property type="component" value="Unassembled WGS sequence"/>
</dbReference>
<accession>A0A6L6XPA1</accession>
<name>A0A6L6XPA1_9ACTN</name>
<proteinExistence type="predicted"/>
<dbReference type="InterPro" id="IPR041881">
    <property type="entry name" value="PqqD_sf"/>
</dbReference>
<dbReference type="Gene3D" id="1.10.10.1150">
    <property type="entry name" value="Coenzyme PQQ synthesis protein D (PqqD)"/>
    <property type="match status" value="1"/>
</dbReference>
<evidence type="ECO:0000313" key="1">
    <source>
        <dbReference type="EMBL" id="MVQ49099.1"/>
    </source>
</evidence>
<gene>
    <name evidence="1" type="ORF">GON03_07885</name>
</gene>
<organism evidence="1 2">
    <name type="scientific">Nocardioides agri</name>
    <dbReference type="NCBI Taxonomy" id="2682843"/>
    <lineage>
        <taxon>Bacteria</taxon>
        <taxon>Bacillati</taxon>
        <taxon>Actinomycetota</taxon>
        <taxon>Actinomycetes</taxon>
        <taxon>Propionibacteriales</taxon>
        <taxon>Nocardioidaceae</taxon>
        <taxon>Nocardioides</taxon>
    </lineage>
</organism>
<keyword evidence="2" id="KW-1185">Reference proteome</keyword>
<dbReference type="InterPro" id="IPR008792">
    <property type="entry name" value="PQQD"/>
</dbReference>
<dbReference type="Pfam" id="PF05402">
    <property type="entry name" value="PqqD"/>
    <property type="match status" value="1"/>
</dbReference>
<protein>
    <submittedName>
        <fullName evidence="1">PqqD family peptide modification chaperone</fullName>
    </submittedName>
</protein>
<comment type="caution">
    <text evidence="1">The sequence shown here is derived from an EMBL/GenBank/DDBJ whole genome shotgun (WGS) entry which is preliminary data.</text>
</comment>
<evidence type="ECO:0000313" key="2">
    <source>
        <dbReference type="Proteomes" id="UP000473525"/>
    </source>
</evidence>
<sequence length="100" mass="11384">MRLRVDDITWREIDGDLVILDLRSSTYLTANASATVLMRELAEDRTLQQLIESLADAYDIPHRRAEEDVLAFVEDLDERGLLESGRRDRRKDPVAASGGR</sequence>